<proteinExistence type="predicted"/>
<protein>
    <submittedName>
        <fullName evidence="1">Uncharacterized protein</fullName>
    </submittedName>
</protein>
<dbReference type="EMBL" id="JAHQIW010005727">
    <property type="protein sequence ID" value="KAJ1366961.1"/>
    <property type="molecule type" value="Genomic_DNA"/>
</dbReference>
<comment type="caution">
    <text evidence="1">The sequence shown here is derived from an EMBL/GenBank/DDBJ whole genome shotgun (WGS) entry which is preliminary data.</text>
</comment>
<organism evidence="1 2">
    <name type="scientific">Parelaphostrongylus tenuis</name>
    <name type="common">Meningeal worm</name>
    <dbReference type="NCBI Taxonomy" id="148309"/>
    <lineage>
        <taxon>Eukaryota</taxon>
        <taxon>Metazoa</taxon>
        <taxon>Ecdysozoa</taxon>
        <taxon>Nematoda</taxon>
        <taxon>Chromadorea</taxon>
        <taxon>Rhabditida</taxon>
        <taxon>Rhabditina</taxon>
        <taxon>Rhabditomorpha</taxon>
        <taxon>Strongyloidea</taxon>
        <taxon>Metastrongylidae</taxon>
        <taxon>Parelaphostrongylus</taxon>
    </lineage>
</organism>
<dbReference type="AlphaFoldDB" id="A0AAD5QZZ9"/>
<evidence type="ECO:0000313" key="1">
    <source>
        <dbReference type="EMBL" id="KAJ1366961.1"/>
    </source>
</evidence>
<evidence type="ECO:0000313" key="2">
    <source>
        <dbReference type="Proteomes" id="UP001196413"/>
    </source>
</evidence>
<keyword evidence="2" id="KW-1185">Reference proteome</keyword>
<dbReference type="Proteomes" id="UP001196413">
    <property type="component" value="Unassembled WGS sequence"/>
</dbReference>
<name>A0AAD5QZZ9_PARTN</name>
<accession>A0AAD5QZZ9</accession>
<reference evidence="1" key="1">
    <citation type="submission" date="2021-06" db="EMBL/GenBank/DDBJ databases">
        <title>Parelaphostrongylus tenuis whole genome reference sequence.</title>
        <authorList>
            <person name="Garwood T.J."/>
            <person name="Larsen P.A."/>
            <person name="Fountain-Jones N.M."/>
            <person name="Garbe J.R."/>
            <person name="Macchietto M.G."/>
            <person name="Kania S.A."/>
            <person name="Gerhold R.W."/>
            <person name="Richards J.E."/>
            <person name="Wolf T.M."/>
        </authorList>
    </citation>
    <scope>NUCLEOTIDE SEQUENCE</scope>
    <source>
        <strain evidence="1">MNPRO001-30</strain>
        <tissue evidence="1">Meninges</tissue>
    </source>
</reference>
<sequence length="50" mass="5617">MTALHSTGKKEGQTKLEVVLDDSRTQDTIKYSKTQNLRLSDLKIPNLAET</sequence>
<gene>
    <name evidence="1" type="ORF">KIN20_027778</name>
</gene>